<protein>
    <submittedName>
        <fullName evidence="4">Uncharacterized protein</fullName>
    </submittedName>
</protein>
<dbReference type="OrthoDB" id="2117459at2759"/>
<keyword evidence="5" id="KW-1185">Reference proteome</keyword>
<feature type="region of interest" description="Disordered" evidence="1">
    <location>
        <begin position="586"/>
        <end position="628"/>
    </location>
</feature>
<dbReference type="Pfam" id="PF12825">
    <property type="entry name" value="DUF3818"/>
    <property type="match status" value="1"/>
</dbReference>
<organism evidence="4 5">
    <name type="scientific">Heterodermia speciosa</name>
    <dbReference type="NCBI Taxonomy" id="116794"/>
    <lineage>
        <taxon>Eukaryota</taxon>
        <taxon>Fungi</taxon>
        <taxon>Dikarya</taxon>
        <taxon>Ascomycota</taxon>
        <taxon>Pezizomycotina</taxon>
        <taxon>Lecanoromycetes</taxon>
        <taxon>OSLEUM clade</taxon>
        <taxon>Lecanoromycetidae</taxon>
        <taxon>Caliciales</taxon>
        <taxon>Physciaceae</taxon>
        <taxon>Heterodermia</taxon>
    </lineage>
</organism>
<dbReference type="GO" id="GO:0035091">
    <property type="term" value="F:phosphatidylinositol binding"/>
    <property type="evidence" value="ECO:0007669"/>
    <property type="project" value="TreeGrafter"/>
</dbReference>
<sequence length="650" mass="72812">MTLSSTRLYALFDILTHHEAYSETKGLTELDTITHFGHPLGDKSDQPSAPLIQALIERFLVVLPGLRDVPRNFWQYRIKELFSALARADLSESYDKGSIGIRKTLATACAAIVEFCARGSLGGYRKREFTKEEQTYDLANPEDVAKAWDDFLQQIVYGDLIDRFFAKAATTDQLTDHEPLVQATHEYMLIIVASFLHYILVISPRGQSLLPLLARTKDLFPWFLVRQTLKIGNAATMLNGLVRLMLAKMNVTTVTQWFGATKSDRGMNLLQQIISTVLGWDISELKKRAAAVEKDKTAPTKEQLRCLKEYPSQSTEKHDECRKESTQASHSIVMVILGKSSCSTDMSEQQYKISLDYLALQLAIRDREEIVKVLCHHQPDLLTSSVEDLVKVYEPIIRALHNAIDLSAGMSDLQSFLHDLVELSQLTGKSTEKQAISVEDYVRLLRKHQGSSHRFINQALKNGKELHQWYLGYAKHAAEQYRQTKDDVQPLKDSPEDGDAAAGDLSKQLSDLCSALSDQDRSAVYSELDAHAKYLHSLNQESHQRLQKVVQNSGTEKSEISYGPGTFLAKWQAYINATAITPATAEGEVRHGGSDSVQEATRVDVDGSKKGSALPLRENTDPLPPDVDDTLRLLRPGFRELLVSLTDQPK</sequence>
<evidence type="ECO:0000259" key="2">
    <source>
        <dbReference type="Pfam" id="PF12825"/>
    </source>
</evidence>
<feature type="domain" description="PX-associated" evidence="3">
    <location>
        <begin position="2"/>
        <end position="118"/>
    </location>
</feature>
<comment type="caution">
    <text evidence="4">The sequence shown here is derived from an EMBL/GenBank/DDBJ whole genome shotgun (WGS) entry which is preliminary data.</text>
</comment>
<reference evidence="4" key="1">
    <citation type="submission" date="2021-03" db="EMBL/GenBank/DDBJ databases">
        <authorList>
            <person name="Tagirdzhanova G."/>
        </authorList>
    </citation>
    <scope>NUCLEOTIDE SEQUENCE</scope>
</reference>
<dbReference type="AlphaFoldDB" id="A0A8H3J147"/>
<dbReference type="Pfam" id="PF12828">
    <property type="entry name" value="PXB"/>
    <property type="match status" value="1"/>
</dbReference>
<dbReference type="EMBL" id="CAJPDS010000119">
    <property type="protein sequence ID" value="CAF9938767.1"/>
    <property type="molecule type" value="Genomic_DNA"/>
</dbReference>
<name>A0A8H3J147_9LECA</name>
<dbReference type="Proteomes" id="UP000664521">
    <property type="component" value="Unassembled WGS sequence"/>
</dbReference>
<feature type="domain" description="PX" evidence="2">
    <location>
        <begin position="162"/>
        <end position="351"/>
    </location>
</feature>
<evidence type="ECO:0000313" key="5">
    <source>
        <dbReference type="Proteomes" id="UP000664521"/>
    </source>
</evidence>
<dbReference type="InterPro" id="IPR047168">
    <property type="entry name" value="LEC1-like"/>
</dbReference>
<gene>
    <name evidence="4" type="ORF">HETSPECPRED_001182</name>
</gene>
<evidence type="ECO:0000256" key="1">
    <source>
        <dbReference type="SAM" id="MobiDB-lite"/>
    </source>
</evidence>
<accession>A0A8H3J147</accession>
<proteinExistence type="predicted"/>
<evidence type="ECO:0000259" key="3">
    <source>
        <dbReference type="Pfam" id="PF12828"/>
    </source>
</evidence>
<dbReference type="InterPro" id="IPR024554">
    <property type="entry name" value="LEC1-like_C"/>
</dbReference>
<dbReference type="PANTHER" id="PTHR47185:SF2">
    <property type="entry name" value="FUNGAL PROTEIN"/>
    <property type="match status" value="1"/>
</dbReference>
<dbReference type="InterPro" id="IPR024555">
    <property type="entry name" value="PX-associated"/>
</dbReference>
<dbReference type="PANTHER" id="PTHR47185">
    <property type="entry name" value="PX DOMAIN-CONTAINING PROTEIN YPR097W"/>
    <property type="match status" value="1"/>
</dbReference>
<evidence type="ECO:0000313" key="4">
    <source>
        <dbReference type="EMBL" id="CAF9938767.1"/>
    </source>
</evidence>